<dbReference type="AlphaFoldDB" id="A0A9P9I795"/>
<dbReference type="PANTHER" id="PTHR35186">
    <property type="entry name" value="ANK_REP_REGION DOMAIN-CONTAINING PROTEIN"/>
    <property type="match status" value="1"/>
</dbReference>
<keyword evidence="4" id="KW-1185">Reference proteome</keyword>
<reference evidence="3" key="1">
    <citation type="journal article" date="2021" name="Nat. Commun.">
        <title>Genetic determinants of endophytism in the Arabidopsis root mycobiome.</title>
        <authorList>
            <person name="Mesny F."/>
            <person name="Miyauchi S."/>
            <person name="Thiergart T."/>
            <person name="Pickel B."/>
            <person name="Atanasova L."/>
            <person name="Karlsson M."/>
            <person name="Huettel B."/>
            <person name="Barry K.W."/>
            <person name="Haridas S."/>
            <person name="Chen C."/>
            <person name="Bauer D."/>
            <person name="Andreopoulos W."/>
            <person name="Pangilinan J."/>
            <person name="LaButti K."/>
            <person name="Riley R."/>
            <person name="Lipzen A."/>
            <person name="Clum A."/>
            <person name="Drula E."/>
            <person name="Henrissat B."/>
            <person name="Kohler A."/>
            <person name="Grigoriev I.V."/>
            <person name="Martin F.M."/>
            <person name="Hacquard S."/>
        </authorList>
    </citation>
    <scope>NUCLEOTIDE SEQUENCE</scope>
    <source>
        <strain evidence="3">MPI-CAGE-CH-0243</strain>
    </source>
</reference>
<dbReference type="Proteomes" id="UP000700596">
    <property type="component" value="Unassembled WGS sequence"/>
</dbReference>
<dbReference type="EMBL" id="JAGMWT010000031">
    <property type="protein sequence ID" value="KAH7109607.1"/>
    <property type="molecule type" value="Genomic_DNA"/>
</dbReference>
<organism evidence="3 4">
    <name type="scientific">Dendryphion nanum</name>
    <dbReference type="NCBI Taxonomy" id="256645"/>
    <lineage>
        <taxon>Eukaryota</taxon>
        <taxon>Fungi</taxon>
        <taxon>Dikarya</taxon>
        <taxon>Ascomycota</taxon>
        <taxon>Pezizomycotina</taxon>
        <taxon>Dothideomycetes</taxon>
        <taxon>Pleosporomycetidae</taxon>
        <taxon>Pleosporales</taxon>
        <taxon>Torulaceae</taxon>
        <taxon>Dendryphion</taxon>
    </lineage>
</organism>
<name>A0A9P9I795_9PLEO</name>
<dbReference type="OrthoDB" id="3565018at2759"/>
<feature type="chain" id="PRO_5040342108" description="DUF7580 domain-containing protein" evidence="1">
    <location>
        <begin position="22"/>
        <end position="565"/>
    </location>
</feature>
<evidence type="ECO:0000313" key="4">
    <source>
        <dbReference type="Proteomes" id="UP000700596"/>
    </source>
</evidence>
<evidence type="ECO:0000313" key="3">
    <source>
        <dbReference type="EMBL" id="KAH7109607.1"/>
    </source>
</evidence>
<keyword evidence="1" id="KW-0732">Signal</keyword>
<feature type="signal peptide" evidence="1">
    <location>
        <begin position="1"/>
        <end position="21"/>
    </location>
</feature>
<sequence length="565" mass="63321">MVTGVETAGLVLATIPLIICALEHYESAIGSTKAFLHWKGNLSKATSELYVLHAAYDQTLRVLLIPVTSKEDLVSMVDDTTSALWTQGEIAEDLKTYLGPAYDAIMREIESIATNLLEIIKHLNIAGAQQPSQQNLHTVIQANPLASSSPDPRRRFFFRERIKFTMKRQNLKERMNVLNISITRLTDFAQRAEKLDNSPPKQRCKVKFSAPLKAIEMNACRVHKVLLSSWCQSHASHRAGILLEERIVRRKRGSQMGIQTSEPIGSATRFVLCLDEHRPNTGWLTTEFHLNELTECTESTVTFTITSFTPPASNTPVPPTQYREIIELCSYLQQRTDPAVKFRLDGSQKLHAYPGDSDQGLNTPKEITLAQIIPQLPQKLANGDIYRLCIKLAASVLQLIQTPWLNQAWNKSAILFTRHGSNTTGNVDIKHPFLIADFVSSANATPPINTSPALRERTSLLSLGIMLLEISSGQSLESVRKPQHLGSNQTPSYDSDLITATEWLHRQEAQGSLSYGFVTAITSCLQVYLNPRANFNDPEFCRHIQETVIMPLEEEMQYLLYGPNF</sequence>
<dbReference type="InterPro" id="IPR056002">
    <property type="entry name" value="DUF7580"/>
</dbReference>
<evidence type="ECO:0000259" key="2">
    <source>
        <dbReference type="Pfam" id="PF24476"/>
    </source>
</evidence>
<dbReference type="PANTHER" id="PTHR35186:SF4">
    <property type="entry name" value="PRION-INHIBITION AND PROPAGATION HELO DOMAIN-CONTAINING PROTEIN"/>
    <property type="match status" value="1"/>
</dbReference>
<dbReference type="Pfam" id="PF24476">
    <property type="entry name" value="DUF7580"/>
    <property type="match status" value="1"/>
</dbReference>
<gene>
    <name evidence="3" type="ORF">B0J11DRAFT_544870</name>
</gene>
<protein>
    <recommendedName>
        <fullName evidence="2">DUF7580 domain-containing protein</fullName>
    </recommendedName>
</protein>
<accession>A0A9P9I795</accession>
<evidence type="ECO:0000256" key="1">
    <source>
        <dbReference type="SAM" id="SignalP"/>
    </source>
</evidence>
<feature type="domain" description="DUF7580" evidence="2">
    <location>
        <begin position="319"/>
        <end position="556"/>
    </location>
</feature>
<proteinExistence type="predicted"/>
<comment type="caution">
    <text evidence="3">The sequence shown here is derived from an EMBL/GenBank/DDBJ whole genome shotgun (WGS) entry which is preliminary data.</text>
</comment>